<organism evidence="2 3">
    <name type="scientific">Rhodococcoides kyotonense</name>
    <dbReference type="NCBI Taxonomy" id="398843"/>
    <lineage>
        <taxon>Bacteria</taxon>
        <taxon>Bacillati</taxon>
        <taxon>Actinomycetota</taxon>
        <taxon>Actinomycetes</taxon>
        <taxon>Mycobacteriales</taxon>
        <taxon>Nocardiaceae</taxon>
        <taxon>Rhodococcoides</taxon>
    </lineage>
</organism>
<accession>A0A177YFA2</accession>
<reference evidence="2 3" key="1">
    <citation type="submission" date="2016-03" db="EMBL/GenBank/DDBJ databases">
        <title>Genome sequence of Rhodococcus kyotonensis KB10.</title>
        <authorList>
            <person name="Jeong H."/>
            <person name="Hong C.E."/>
            <person name="Jo S.H."/>
            <person name="Park J.M."/>
        </authorList>
    </citation>
    <scope>NUCLEOTIDE SEQUENCE [LARGE SCALE GENOMIC DNA]</scope>
    <source>
        <strain evidence="2 3">KB10</strain>
    </source>
</reference>
<sequence>MEHTQSPRRIALVMAAASAVLLATACSSDSSDEPDAVNLEPVTRVDSPDTAVPPIGVVTDSPSGLHSTTFDADTRSVVALSDDLMSLVVFTAPDGQIADQPPREISLPGAAAGIADAGDGRLLLPMDRSLVEVDLRTSDIDSIPIDANLTSAARLDDGRFAAGDDGGTIHVVDPDGDRSQVETVGGLTSVDALASTQYGVTALDRHQTSLTEVKVDDGSLGLALRAGEGAAHLDTDRFGRILVTDTVGRELLVYSSEDLLLRQRFPVDAQPWAVAYDDKSDVVWISLPGDNEVVGYTLDTGIPVEVARFPTVRQPDSIAVDSDTGDLFVGSATGNGLQRISVAEGR</sequence>
<feature type="signal peptide" evidence="1">
    <location>
        <begin position="1"/>
        <end position="25"/>
    </location>
</feature>
<evidence type="ECO:0000313" key="3">
    <source>
        <dbReference type="Proteomes" id="UP000077519"/>
    </source>
</evidence>
<dbReference type="InterPro" id="IPR011044">
    <property type="entry name" value="Quino_amine_DH_bsu"/>
</dbReference>
<proteinExistence type="predicted"/>
<name>A0A177YFA2_9NOCA</name>
<keyword evidence="3" id="KW-1185">Reference proteome</keyword>
<dbReference type="SUPFAM" id="SSF50969">
    <property type="entry name" value="YVTN repeat-like/Quinoprotein amine dehydrogenase"/>
    <property type="match status" value="1"/>
</dbReference>
<evidence type="ECO:0008006" key="4">
    <source>
        <dbReference type="Google" id="ProtNLM"/>
    </source>
</evidence>
<keyword evidence="1" id="KW-0732">Signal</keyword>
<dbReference type="EMBL" id="LVHI01000012">
    <property type="protein sequence ID" value="OAK54236.1"/>
    <property type="molecule type" value="Genomic_DNA"/>
</dbReference>
<gene>
    <name evidence="2" type="ORF">A3K89_02090</name>
</gene>
<protein>
    <recommendedName>
        <fullName evidence="4">Lipoprotein</fullName>
    </recommendedName>
</protein>
<feature type="chain" id="PRO_5039251367" description="Lipoprotein" evidence="1">
    <location>
        <begin position="26"/>
        <end position="346"/>
    </location>
</feature>
<dbReference type="RefSeq" id="WP_068424175.1">
    <property type="nucleotide sequence ID" value="NZ_LVHI01000012.1"/>
</dbReference>
<evidence type="ECO:0000313" key="2">
    <source>
        <dbReference type="EMBL" id="OAK54236.1"/>
    </source>
</evidence>
<evidence type="ECO:0000256" key="1">
    <source>
        <dbReference type="SAM" id="SignalP"/>
    </source>
</evidence>
<dbReference type="Proteomes" id="UP000077519">
    <property type="component" value="Unassembled WGS sequence"/>
</dbReference>
<dbReference type="InterPro" id="IPR015943">
    <property type="entry name" value="WD40/YVTN_repeat-like_dom_sf"/>
</dbReference>
<dbReference type="Gene3D" id="2.130.10.10">
    <property type="entry name" value="YVTN repeat-like/Quinoprotein amine dehydrogenase"/>
    <property type="match status" value="1"/>
</dbReference>
<dbReference type="AlphaFoldDB" id="A0A177YFA2"/>
<comment type="caution">
    <text evidence="2">The sequence shown here is derived from an EMBL/GenBank/DDBJ whole genome shotgun (WGS) entry which is preliminary data.</text>
</comment>